<evidence type="ECO:0000256" key="2">
    <source>
        <dbReference type="ARBA" id="ARBA00022676"/>
    </source>
</evidence>
<dbReference type="OrthoDB" id="5835829at2759"/>
<evidence type="ECO:0000313" key="5">
    <source>
        <dbReference type="EMBL" id="CAD7078528.1"/>
    </source>
</evidence>
<protein>
    <submittedName>
        <fullName evidence="5">Uncharacterized protein</fullName>
    </submittedName>
</protein>
<evidence type="ECO:0000256" key="4">
    <source>
        <dbReference type="SAM" id="SignalP"/>
    </source>
</evidence>
<keyword evidence="2" id="KW-0328">Glycosyltransferase</keyword>
<comment type="similarity">
    <text evidence="1">Belongs to the UDP-glycosyltransferase family.</text>
</comment>
<dbReference type="GO" id="GO:0008194">
    <property type="term" value="F:UDP-glycosyltransferase activity"/>
    <property type="evidence" value="ECO:0007669"/>
    <property type="project" value="InterPro"/>
</dbReference>
<evidence type="ECO:0000256" key="1">
    <source>
        <dbReference type="ARBA" id="ARBA00009995"/>
    </source>
</evidence>
<keyword evidence="6" id="KW-1185">Reference proteome</keyword>
<dbReference type="Pfam" id="PF00201">
    <property type="entry name" value="UDPGT"/>
    <property type="match status" value="1"/>
</dbReference>
<organism evidence="5 6">
    <name type="scientific">Hermetia illucens</name>
    <name type="common">Black soldier fly</name>
    <dbReference type="NCBI Taxonomy" id="343691"/>
    <lineage>
        <taxon>Eukaryota</taxon>
        <taxon>Metazoa</taxon>
        <taxon>Ecdysozoa</taxon>
        <taxon>Arthropoda</taxon>
        <taxon>Hexapoda</taxon>
        <taxon>Insecta</taxon>
        <taxon>Pterygota</taxon>
        <taxon>Neoptera</taxon>
        <taxon>Endopterygota</taxon>
        <taxon>Diptera</taxon>
        <taxon>Brachycera</taxon>
        <taxon>Stratiomyomorpha</taxon>
        <taxon>Stratiomyidae</taxon>
        <taxon>Hermetiinae</taxon>
        <taxon>Hermetia</taxon>
    </lineage>
</organism>
<dbReference type="AlphaFoldDB" id="A0A7R8YMG9"/>
<gene>
    <name evidence="5" type="ORF">HERILL_LOCUS1789</name>
</gene>
<dbReference type="InterPro" id="IPR002213">
    <property type="entry name" value="UDP_glucos_trans"/>
</dbReference>
<evidence type="ECO:0000313" key="6">
    <source>
        <dbReference type="Proteomes" id="UP000594454"/>
    </source>
</evidence>
<sequence length="514" mass="58234">MRAFCAVLLLVASFDPVCYGYHILGVFHTISESQFLAGSALMKELAAWGHQVTVVSPFRLVSPVKNYNEIVLEGVLEKAQDYKNGFRGLKSSTFVTLLPEFYEAGYRMTANTLQHPTFQKLLESEATFDLVVLDTTANEAMLGLGQHFNSLIVGCDTSGMKFLTYDYKAQPVSLVTKHLREPIIGSASFYSRLSNIFAYAWEMLYFNYKYLPRQEALYKEYFSEAETPLGNLRDVSVLILNRKLTDIYEHYQKIIETEDSIKAASQKQTNFQKNMQAFLDSSTHGVIYISFEMTNRNLSNETLKRIITDFSKRKENIVWKSNERERFSFPNNILVATDISESSIIAHPKVKLVICDGEMSTILRAAYNGAPIIGITQFYDQSHNLALARREGAAIDLNLMDLEFTDLNSVVTEVLSNSIYTDAAKAISKRLQNPPLRKVESTASWAEFLAKNRGFSSTSKISHQSFIAENNADVVTCLVVFCAVWIYGSYRITKKLLTMTVLLYLNYNVKEKQS</sequence>
<dbReference type="Gene3D" id="3.40.50.2000">
    <property type="entry name" value="Glycogen Phosphorylase B"/>
    <property type="match status" value="1"/>
</dbReference>
<dbReference type="PANTHER" id="PTHR48043">
    <property type="entry name" value="EG:EG0003.4 PROTEIN-RELATED"/>
    <property type="match status" value="1"/>
</dbReference>
<dbReference type="SUPFAM" id="SSF53756">
    <property type="entry name" value="UDP-Glycosyltransferase/glycogen phosphorylase"/>
    <property type="match status" value="1"/>
</dbReference>
<feature type="signal peptide" evidence="4">
    <location>
        <begin position="1"/>
        <end position="20"/>
    </location>
</feature>
<dbReference type="Proteomes" id="UP000594454">
    <property type="component" value="Chromosome 1"/>
</dbReference>
<proteinExistence type="inferred from homology"/>
<dbReference type="InParanoid" id="A0A7R8YMG9"/>
<reference evidence="5 6" key="1">
    <citation type="submission" date="2020-11" db="EMBL/GenBank/DDBJ databases">
        <authorList>
            <person name="Wallbank WR R."/>
            <person name="Pardo Diaz C."/>
            <person name="Kozak K."/>
            <person name="Martin S."/>
            <person name="Jiggins C."/>
            <person name="Moest M."/>
            <person name="Warren A I."/>
            <person name="Generalovic N T."/>
            <person name="Byers J.R.P. K."/>
            <person name="Montejo-Kovacevich G."/>
            <person name="Yen C E."/>
        </authorList>
    </citation>
    <scope>NUCLEOTIDE SEQUENCE [LARGE SCALE GENOMIC DNA]</scope>
</reference>
<keyword evidence="3" id="KW-0808">Transferase</keyword>
<dbReference type="InterPro" id="IPR050271">
    <property type="entry name" value="UDP-glycosyltransferase"/>
</dbReference>
<evidence type="ECO:0000256" key="3">
    <source>
        <dbReference type="ARBA" id="ARBA00022679"/>
    </source>
</evidence>
<keyword evidence="4" id="KW-0732">Signal</keyword>
<dbReference type="EMBL" id="LR899009">
    <property type="protein sequence ID" value="CAD7078528.1"/>
    <property type="molecule type" value="Genomic_DNA"/>
</dbReference>
<name>A0A7R8YMG9_HERIL</name>
<dbReference type="SMR" id="A0A7R8YMG9"/>
<accession>A0A7R8YMG9</accession>
<feature type="chain" id="PRO_5030572406" evidence="4">
    <location>
        <begin position="21"/>
        <end position="514"/>
    </location>
</feature>
<dbReference type="PANTHER" id="PTHR48043:SF159">
    <property type="entry name" value="EG:EG0003.4 PROTEIN-RELATED"/>
    <property type="match status" value="1"/>
</dbReference>